<dbReference type="AlphaFoldDB" id="A0A1F6W3G5"/>
<keyword evidence="1" id="KW-0472">Membrane</keyword>
<keyword evidence="1" id="KW-0812">Transmembrane</keyword>
<evidence type="ECO:0000313" key="2">
    <source>
        <dbReference type="EMBL" id="OGI76488.1"/>
    </source>
</evidence>
<accession>A0A1F6W3G5</accession>
<evidence type="ECO:0000313" key="3">
    <source>
        <dbReference type="Proteomes" id="UP000179275"/>
    </source>
</evidence>
<feature type="transmembrane region" description="Helical" evidence="1">
    <location>
        <begin position="30"/>
        <end position="53"/>
    </location>
</feature>
<keyword evidence="1" id="KW-1133">Transmembrane helix</keyword>
<dbReference type="EMBL" id="MFUG01000002">
    <property type="protein sequence ID" value="OGI76488.1"/>
    <property type="molecule type" value="Genomic_DNA"/>
</dbReference>
<dbReference type="STRING" id="1801756.A3C67_00070"/>
<organism evidence="2 3">
    <name type="scientific">Candidatus Nomurabacteria bacterium RIFCSPHIGHO2_02_FULL_42_19</name>
    <dbReference type="NCBI Taxonomy" id="1801756"/>
    <lineage>
        <taxon>Bacteria</taxon>
        <taxon>Candidatus Nomuraibacteriota</taxon>
    </lineage>
</organism>
<reference evidence="2 3" key="1">
    <citation type="journal article" date="2016" name="Nat. Commun.">
        <title>Thousands of microbial genomes shed light on interconnected biogeochemical processes in an aquifer system.</title>
        <authorList>
            <person name="Anantharaman K."/>
            <person name="Brown C.T."/>
            <person name="Hug L.A."/>
            <person name="Sharon I."/>
            <person name="Castelle C.J."/>
            <person name="Probst A.J."/>
            <person name="Thomas B.C."/>
            <person name="Singh A."/>
            <person name="Wilkins M.J."/>
            <person name="Karaoz U."/>
            <person name="Brodie E.L."/>
            <person name="Williams K.H."/>
            <person name="Hubbard S.S."/>
            <person name="Banfield J.F."/>
        </authorList>
    </citation>
    <scope>NUCLEOTIDE SEQUENCE [LARGE SCALE GENOMIC DNA]</scope>
</reference>
<gene>
    <name evidence="2" type="ORF">A3C67_00070</name>
</gene>
<name>A0A1F6W3G5_9BACT</name>
<dbReference type="Proteomes" id="UP000179275">
    <property type="component" value="Unassembled WGS sequence"/>
</dbReference>
<proteinExistence type="predicted"/>
<comment type="caution">
    <text evidence="2">The sequence shown here is derived from an EMBL/GenBank/DDBJ whole genome shotgun (WGS) entry which is preliminary data.</text>
</comment>
<evidence type="ECO:0000256" key="1">
    <source>
        <dbReference type="SAM" id="Phobius"/>
    </source>
</evidence>
<sequence length="116" mass="12814">MRAIAIKMKSYASTMGAMEEGMSKTVLHSLLLSLCILAVFYTFLLGNMVFNIIERKTLEAEMQTLATKVADLELEYLALSGKVDLAFSQALGFKEIKATFATRKTLGSIKVVKNEI</sequence>
<protein>
    <submittedName>
        <fullName evidence="2">Uncharacterized protein</fullName>
    </submittedName>
</protein>